<organism evidence="2 3">
    <name type="scientific">Trichonephila clavipes</name>
    <name type="common">Golden silk orbweaver</name>
    <name type="synonym">Nephila clavipes</name>
    <dbReference type="NCBI Taxonomy" id="2585209"/>
    <lineage>
        <taxon>Eukaryota</taxon>
        <taxon>Metazoa</taxon>
        <taxon>Ecdysozoa</taxon>
        <taxon>Arthropoda</taxon>
        <taxon>Chelicerata</taxon>
        <taxon>Arachnida</taxon>
        <taxon>Araneae</taxon>
        <taxon>Araneomorphae</taxon>
        <taxon>Entelegynae</taxon>
        <taxon>Araneoidea</taxon>
        <taxon>Nephilidae</taxon>
        <taxon>Trichonephila</taxon>
    </lineage>
</organism>
<dbReference type="EMBL" id="BMAU01021253">
    <property type="protein sequence ID" value="GFY05498.1"/>
    <property type="molecule type" value="Genomic_DNA"/>
</dbReference>
<feature type="region of interest" description="Disordered" evidence="1">
    <location>
        <begin position="1"/>
        <end position="69"/>
    </location>
</feature>
<accession>A0A8X6VF10</accession>
<feature type="compositionally biased region" description="Polar residues" evidence="1">
    <location>
        <begin position="22"/>
        <end position="33"/>
    </location>
</feature>
<dbReference type="Proteomes" id="UP000887159">
    <property type="component" value="Unassembled WGS sequence"/>
</dbReference>
<proteinExistence type="predicted"/>
<reference evidence="2" key="1">
    <citation type="submission" date="2020-08" db="EMBL/GenBank/DDBJ databases">
        <title>Multicomponent nature underlies the extraordinary mechanical properties of spider dragline silk.</title>
        <authorList>
            <person name="Kono N."/>
            <person name="Nakamura H."/>
            <person name="Mori M."/>
            <person name="Yoshida Y."/>
            <person name="Ohtoshi R."/>
            <person name="Malay A.D."/>
            <person name="Moran D.A.P."/>
            <person name="Tomita M."/>
            <person name="Numata K."/>
            <person name="Arakawa K."/>
        </authorList>
    </citation>
    <scope>NUCLEOTIDE SEQUENCE</scope>
</reference>
<dbReference type="AlphaFoldDB" id="A0A8X6VF10"/>
<gene>
    <name evidence="2" type="ORF">TNCV_218801</name>
</gene>
<evidence type="ECO:0000256" key="1">
    <source>
        <dbReference type="SAM" id="MobiDB-lite"/>
    </source>
</evidence>
<sequence>MRKLKGWNSKGPSVKWGKKQLKNGTSVKRTNVKYQMGRRNGETSKLQISNKERRNAETKQAKHARESAKACNGISPSMHRKQTKYAKETALACKGIRPSMQGKQTKHARESD</sequence>
<feature type="compositionally biased region" description="Basic and acidic residues" evidence="1">
    <location>
        <begin position="50"/>
        <end position="68"/>
    </location>
</feature>
<comment type="caution">
    <text evidence="2">The sequence shown here is derived from an EMBL/GenBank/DDBJ whole genome shotgun (WGS) entry which is preliminary data.</text>
</comment>
<evidence type="ECO:0000313" key="2">
    <source>
        <dbReference type="EMBL" id="GFY05498.1"/>
    </source>
</evidence>
<name>A0A8X6VF10_TRICX</name>
<protein>
    <submittedName>
        <fullName evidence="2">Uncharacterized protein</fullName>
    </submittedName>
</protein>
<evidence type="ECO:0000313" key="3">
    <source>
        <dbReference type="Proteomes" id="UP000887159"/>
    </source>
</evidence>
<keyword evidence="3" id="KW-1185">Reference proteome</keyword>